<feature type="active site" description="Proton donor" evidence="12">
    <location>
        <position position="259"/>
    </location>
</feature>
<evidence type="ECO:0000256" key="6">
    <source>
        <dbReference type="ARBA" id="ARBA00022801"/>
    </source>
</evidence>
<dbReference type="InterPro" id="IPR015340">
    <property type="entry name" value="A_amylase_C_dom"/>
</dbReference>
<keyword evidence="6 18" id="KW-0378">Hydrolase</keyword>
<proteinExistence type="inferred from homology"/>
<dbReference type="GO" id="GO:0016052">
    <property type="term" value="P:carbohydrate catabolic process"/>
    <property type="evidence" value="ECO:0007669"/>
    <property type="project" value="InterPro"/>
</dbReference>
<feature type="chain" id="PRO_5025459825" description="alpha-amylase" evidence="16">
    <location>
        <begin position="22"/>
        <end position="584"/>
    </location>
</feature>
<evidence type="ECO:0000256" key="10">
    <source>
        <dbReference type="ARBA" id="ARBA00023277"/>
    </source>
</evidence>
<evidence type="ECO:0000256" key="3">
    <source>
        <dbReference type="ARBA" id="ARBA00008061"/>
    </source>
</evidence>
<keyword evidence="5" id="KW-0479">Metal-binding</keyword>
<feature type="binding site" evidence="15">
    <location>
        <position position="233"/>
    </location>
    <ligand>
        <name>substrate</name>
    </ligand>
</feature>
<keyword evidence="11" id="KW-0326">Glycosidase</keyword>
<feature type="signal peptide" evidence="16">
    <location>
        <begin position="1"/>
        <end position="21"/>
    </location>
</feature>
<feature type="binding site" evidence="15">
    <location>
        <position position="325"/>
    </location>
    <ligand>
        <name>substrate</name>
    </ligand>
</feature>
<name>A0A6A7BX95_9PEZI</name>
<feature type="disulfide bond" evidence="14">
    <location>
        <begin position="58"/>
        <end position="66"/>
    </location>
</feature>
<dbReference type="GO" id="GO:0004556">
    <property type="term" value="F:alpha-amylase activity"/>
    <property type="evidence" value="ECO:0007669"/>
    <property type="project" value="UniProtKB-EC"/>
</dbReference>
<evidence type="ECO:0000256" key="12">
    <source>
        <dbReference type="PIRSR" id="PIRSR001024-1"/>
    </source>
</evidence>
<dbReference type="FunFam" id="3.20.20.80:FF:000120">
    <property type="entry name" value="Alpha-amylase A"/>
    <property type="match status" value="1"/>
</dbReference>
<comment type="catalytic activity">
    <reaction evidence="1">
        <text>Endohydrolysis of (1-&gt;4)-alpha-D-glucosidic linkages in polysaccharides containing three or more (1-&gt;4)-alpha-linked D-glucose units.</text>
        <dbReference type="EC" id="3.2.1.1"/>
    </reaction>
</comment>
<evidence type="ECO:0000256" key="7">
    <source>
        <dbReference type="ARBA" id="ARBA00022837"/>
    </source>
</evidence>
<keyword evidence="8 14" id="KW-1015">Disulfide bond</keyword>
<dbReference type="InterPro" id="IPR013777">
    <property type="entry name" value="A-amylase-like"/>
</dbReference>
<evidence type="ECO:0000256" key="15">
    <source>
        <dbReference type="PIRSR" id="PIRSR001024-5"/>
    </source>
</evidence>
<keyword evidence="10" id="KW-0119">Carbohydrate metabolism</keyword>
<keyword evidence="16" id="KW-0732">Signal</keyword>
<dbReference type="OrthoDB" id="204980at2759"/>
<dbReference type="Gene3D" id="2.60.40.1180">
    <property type="entry name" value="Golgi alpha-mannosidase II"/>
    <property type="match status" value="1"/>
</dbReference>
<dbReference type="PANTHER" id="PTHR10357:SF208">
    <property type="entry name" value="ALPHA-AMYLASE"/>
    <property type="match status" value="1"/>
</dbReference>
<dbReference type="Proteomes" id="UP000799421">
    <property type="component" value="Unassembled WGS sequence"/>
</dbReference>
<dbReference type="EC" id="3.2.1.1" evidence="4"/>
<evidence type="ECO:0000256" key="2">
    <source>
        <dbReference type="ARBA" id="ARBA00001913"/>
    </source>
</evidence>
<evidence type="ECO:0000256" key="8">
    <source>
        <dbReference type="ARBA" id="ARBA00023157"/>
    </source>
</evidence>
<dbReference type="EMBL" id="MU005988">
    <property type="protein sequence ID" value="KAF2859850.1"/>
    <property type="molecule type" value="Genomic_DNA"/>
</dbReference>
<dbReference type="AlphaFoldDB" id="A0A6A7BX95"/>
<comment type="similarity">
    <text evidence="3">Belongs to the glycosyl hydrolase 13 family.</text>
</comment>
<comment type="cofactor">
    <cofactor evidence="2">
        <name>Ca(2+)</name>
        <dbReference type="ChEBI" id="CHEBI:29108"/>
    </cofactor>
</comment>
<dbReference type="SUPFAM" id="SSF51011">
    <property type="entry name" value="Glycosyl hydrolase domain"/>
    <property type="match status" value="1"/>
</dbReference>
<evidence type="ECO:0000256" key="11">
    <source>
        <dbReference type="ARBA" id="ARBA00023295"/>
    </source>
</evidence>
<evidence type="ECO:0000256" key="4">
    <source>
        <dbReference type="ARBA" id="ARBA00012595"/>
    </source>
</evidence>
<evidence type="ECO:0000313" key="19">
    <source>
        <dbReference type="Proteomes" id="UP000799421"/>
    </source>
</evidence>
<keyword evidence="7" id="KW-0106">Calcium</keyword>
<feature type="binding site" evidence="15">
    <location>
        <position position="373"/>
    </location>
    <ligand>
        <name>substrate</name>
    </ligand>
</feature>
<dbReference type="SUPFAM" id="SSF51445">
    <property type="entry name" value="(Trans)glycosidases"/>
    <property type="match status" value="1"/>
</dbReference>
<feature type="disulfide bond" evidence="14">
    <location>
        <begin position="269"/>
        <end position="311"/>
    </location>
</feature>
<evidence type="ECO:0000256" key="14">
    <source>
        <dbReference type="PIRSR" id="PIRSR001024-4"/>
    </source>
</evidence>
<gene>
    <name evidence="18" type="ORF">K470DRAFT_271271</name>
</gene>
<keyword evidence="19" id="KW-1185">Reference proteome</keyword>
<dbReference type="Pfam" id="PF09260">
    <property type="entry name" value="A_amylase_dom_C"/>
    <property type="match status" value="1"/>
</dbReference>
<feature type="site" description="Transition state stabilizer" evidence="13">
    <location>
        <position position="325"/>
    </location>
</feature>
<evidence type="ECO:0000256" key="1">
    <source>
        <dbReference type="ARBA" id="ARBA00000548"/>
    </source>
</evidence>
<feature type="binding site" evidence="15">
    <location>
        <position position="111"/>
    </location>
    <ligand>
        <name>substrate</name>
    </ligand>
</feature>
<organism evidence="18 19">
    <name type="scientific">Piedraia hortae CBS 480.64</name>
    <dbReference type="NCBI Taxonomy" id="1314780"/>
    <lineage>
        <taxon>Eukaryota</taxon>
        <taxon>Fungi</taxon>
        <taxon>Dikarya</taxon>
        <taxon>Ascomycota</taxon>
        <taxon>Pezizomycotina</taxon>
        <taxon>Dothideomycetes</taxon>
        <taxon>Dothideomycetidae</taxon>
        <taxon>Capnodiales</taxon>
        <taxon>Piedraiaceae</taxon>
        <taxon>Piedraia</taxon>
    </lineage>
</organism>
<reference evidence="18" key="1">
    <citation type="journal article" date="2020" name="Stud. Mycol.">
        <title>101 Dothideomycetes genomes: a test case for predicting lifestyles and emergence of pathogens.</title>
        <authorList>
            <person name="Haridas S."/>
            <person name="Albert R."/>
            <person name="Binder M."/>
            <person name="Bloem J."/>
            <person name="Labutti K."/>
            <person name="Salamov A."/>
            <person name="Andreopoulos B."/>
            <person name="Baker S."/>
            <person name="Barry K."/>
            <person name="Bills G."/>
            <person name="Bluhm B."/>
            <person name="Cannon C."/>
            <person name="Castanera R."/>
            <person name="Culley D."/>
            <person name="Daum C."/>
            <person name="Ezra D."/>
            <person name="Gonzalez J."/>
            <person name="Henrissat B."/>
            <person name="Kuo A."/>
            <person name="Liang C."/>
            <person name="Lipzen A."/>
            <person name="Lutzoni F."/>
            <person name="Magnuson J."/>
            <person name="Mondo S."/>
            <person name="Nolan M."/>
            <person name="Ohm R."/>
            <person name="Pangilinan J."/>
            <person name="Park H.-J."/>
            <person name="Ramirez L."/>
            <person name="Alfaro M."/>
            <person name="Sun H."/>
            <person name="Tritt A."/>
            <person name="Yoshinaga Y."/>
            <person name="Zwiers L.-H."/>
            <person name="Turgeon B."/>
            <person name="Goodwin S."/>
            <person name="Spatafora J."/>
            <person name="Crous P."/>
            <person name="Grigoriev I."/>
        </authorList>
    </citation>
    <scope>NUCLEOTIDE SEQUENCE</scope>
    <source>
        <strain evidence="18">CBS 480.64</strain>
    </source>
</reference>
<accession>A0A6A7BX95</accession>
<dbReference type="Gene3D" id="3.20.20.80">
    <property type="entry name" value="Glycosidases"/>
    <property type="match status" value="1"/>
</dbReference>
<evidence type="ECO:0000256" key="13">
    <source>
        <dbReference type="PIRSR" id="PIRSR001024-2"/>
    </source>
</evidence>
<dbReference type="InterPro" id="IPR013780">
    <property type="entry name" value="Glyco_hydro_b"/>
</dbReference>
<dbReference type="InterPro" id="IPR017853">
    <property type="entry name" value="GH"/>
</dbReference>
<evidence type="ECO:0000256" key="9">
    <source>
        <dbReference type="ARBA" id="ARBA00023180"/>
    </source>
</evidence>
<dbReference type="Pfam" id="PF00128">
    <property type="entry name" value="Alpha-amylase"/>
    <property type="match status" value="1"/>
</dbReference>
<feature type="disulfide bond" evidence="14">
    <location>
        <begin position="178"/>
        <end position="193"/>
    </location>
</feature>
<feature type="domain" description="Glycosyl hydrolase family 13 catalytic" evidence="17">
    <location>
        <begin position="34"/>
        <end position="400"/>
    </location>
</feature>
<keyword evidence="9" id="KW-0325">Glycoprotein</keyword>
<feature type="binding site" evidence="15">
    <location>
        <position position="150"/>
    </location>
    <ligand>
        <name>substrate</name>
    </ligand>
</feature>
<feature type="active site" description="Nucleophile" evidence="12">
    <location>
        <position position="235"/>
    </location>
</feature>
<dbReference type="InterPro" id="IPR006047">
    <property type="entry name" value="GH13_cat_dom"/>
</dbReference>
<feature type="disulfide bond" evidence="14">
    <location>
        <begin position="472"/>
        <end position="507"/>
    </location>
</feature>
<dbReference type="PANTHER" id="PTHR10357">
    <property type="entry name" value="ALPHA-AMYLASE FAMILY MEMBER"/>
    <property type="match status" value="1"/>
</dbReference>
<evidence type="ECO:0000256" key="16">
    <source>
        <dbReference type="SAM" id="SignalP"/>
    </source>
</evidence>
<dbReference type="CDD" id="cd11319">
    <property type="entry name" value="AmyAc_euk_AmyA"/>
    <property type="match status" value="1"/>
</dbReference>
<evidence type="ECO:0000259" key="17">
    <source>
        <dbReference type="SMART" id="SM00642"/>
    </source>
</evidence>
<dbReference type="GO" id="GO:0005509">
    <property type="term" value="F:calcium ion binding"/>
    <property type="evidence" value="ECO:0007669"/>
    <property type="project" value="InterPro"/>
</dbReference>
<dbReference type="PIRSF" id="PIRSF001024">
    <property type="entry name" value="Alph-amyl_fung"/>
    <property type="match status" value="1"/>
</dbReference>
<dbReference type="SMART" id="SM00642">
    <property type="entry name" value="Aamy"/>
    <property type="match status" value="1"/>
</dbReference>
<evidence type="ECO:0000256" key="5">
    <source>
        <dbReference type="ARBA" id="ARBA00022723"/>
    </source>
</evidence>
<protein>
    <recommendedName>
        <fullName evidence="4">alpha-amylase</fullName>
        <ecNumber evidence="4">3.2.1.1</ecNumber>
    </recommendedName>
</protein>
<sequence length="584" mass="63471">MKFGSLPSSLLLLCLCSLASAASVDEWRRRSIYQIMTDRFAADDGSANSAVPGSAPACQSVAGAYCGGTWQGIIQNLDYIQGMNFDAIWISPVVGQLQQLTGDGSSYAGYWQQDLYALNDKFGSADDLRQLISELHDRNMFLMMDVVPNHMAYAGQRSSIDYSVLSPFDDKKYFHPYCAMDYSGDNITALEKCWLGSEYVPLPDLKTEDDGVRDMLGQWIHGMVANYSVDGLRIDAGANVEPDFFTGFVKSAGVFSTAEVYMSNASEACEYQDTVGSILNYPLFWTLTDAFMPDGDLNNLADMMNEQKLVCKDTTALATFSENHDVPRFANHTRDLSLAQNVAASVIMYDGIPVVYQGQEQHFTGGVEPFTNREALWQTRDGFNVFAPIYQLLATLNTFRRHVMSKDTGYVTTKSSVVQKDQHTLVLRKGGSGQPPVVTVLNNLGADAPDTVVSVTDHGYGQSTALMDVVGCAKFNVDSSGALNVGIQRGLPRVLYPADALKDSTLCNTGGNRFKGDSVVMTSIYTTTIGGRAMPTTATATIPTEAATTTASNGHGHKHGSAISRPIPPIYHLLLIFLGVLCLV</sequence>
<evidence type="ECO:0000313" key="18">
    <source>
        <dbReference type="EMBL" id="KAF2859850.1"/>
    </source>
</evidence>